<organism evidence="2">
    <name type="scientific">Oryza brachyantha</name>
    <name type="common">malo sina</name>
    <dbReference type="NCBI Taxonomy" id="4533"/>
    <lineage>
        <taxon>Eukaryota</taxon>
        <taxon>Viridiplantae</taxon>
        <taxon>Streptophyta</taxon>
        <taxon>Embryophyta</taxon>
        <taxon>Tracheophyta</taxon>
        <taxon>Spermatophyta</taxon>
        <taxon>Magnoliopsida</taxon>
        <taxon>Liliopsida</taxon>
        <taxon>Poales</taxon>
        <taxon>Poaceae</taxon>
        <taxon>BOP clade</taxon>
        <taxon>Oryzoideae</taxon>
        <taxon>Oryzeae</taxon>
        <taxon>Oryzinae</taxon>
        <taxon>Oryza</taxon>
    </lineage>
</organism>
<dbReference type="HOGENOM" id="CLU_011979_1_1_1"/>
<keyword evidence="3" id="KW-1185">Reference proteome</keyword>
<evidence type="ECO:0000313" key="2">
    <source>
        <dbReference type="EnsemblPlants" id="OB05G11160.1"/>
    </source>
</evidence>
<dbReference type="InterPro" id="IPR017451">
    <property type="entry name" value="F-box-assoc_interact_dom"/>
</dbReference>
<dbReference type="eggNOG" id="ENOG502SX3T">
    <property type="taxonomic scope" value="Eukaryota"/>
</dbReference>
<dbReference type="OMA" id="VRCSINL"/>
<dbReference type="InterPro" id="IPR036047">
    <property type="entry name" value="F-box-like_dom_sf"/>
</dbReference>
<reference evidence="2" key="2">
    <citation type="submission" date="2013-04" db="UniProtKB">
        <authorList>
            <consortium name="EnsemblPlants"/>
        </authorList>
    </citation>
    <scope>IDENTIFICATION</scope>
</reference>
<dbReference type="NCBIfam" id="TIGR01640">
    <property type="entry name" value="F_box_assoc_1"/>
    <property type="match status" value="1"/>
</dbReference>
<dbReference type="SUPFAM" id="SSF81383">
    <property type="entry name" value="F-box domain"/>
    <property type="match status" value="1"/>
</dbReference>
<dbReference type="Proteomes" id="UP000006038">
    <property type="component" value="Chromosome 5"/>
</dbReference>
<dbReference type="EnsemblPlants" id="OB05G11160.1">
    <property type="protein sequence ID" value="OB05G11160.1"/>
    <property type="gene ID" value="OB05G11160"/>
</dbReference>
<dbReference type="Pfam" id="PF08268">
    <property type="entry name" value="FBA_3"/>
    <property type="match status" value="1"/>
</dbReference>
<protein>
    <recommendedName>
        <fullName evidence="1">F-box associated beta-propeller type 3 domain-containing protein</fullName>
    </recommendedName>
</protein>
<feature type="domain" description="F-box associated beta-propeller type 3" evidence="1">
    <location>
        <begin position="204"/>
        <end position="407"/>
    </location>
</feature>
<dbReference type="OrthoDB" id="596829at2759"/>
<dbReference type="InterPro" id="IPR013187">
    <property type="entry name" value="F-box-assoc_dom_typ3"/>
</dbReference>
<evidence type="ECO:0000259" key="1">
    <source>
        <dbReference type="Pfam" id="PF08268"/>
    </source>
</evidence>
<dbReference type="KEGG" id="obr:102715584"/>
<dbReference type="Gramene" id="OB05G11160.1">
    <property type="protein sequence ID" value="OB05G11160.1"/>
    <property type="gene ID" value="OB05G11160"/>
</dbReference>
<dbReference type="InterPro" id="IPR050796">
    <property type="entry name" value="SCF_F-box_component"/>
</dbReference>
<dbReference type="PANTHER" id="PTHR31672">
    <property type="entry name" value="BNACNNG10540D PROTEIN"/>
    <property type="match status" value="1"/>
</dbReference>
<evidence type="ECO:0000313" key="3">
    <source>
        <dbReference type="Proteomes" id="UP000006038"/>
    </source>
</evidence>
<sequence>MRTCLMLHVCSNQINMASSPPKPKRLRRSPSYGQPRLDGDLLVDEVLTRLPIAAAVRLRAVCREWNAALTSDHFVRAHSARAAAAARQPELLFFAPGAGKGISTSFYACSLRDGEAPTAARELLTIDYISANRTVMSPTPCRGLTLIFNTRAPEYYLLNLSTGDHVVLPPCQRAEVLDGLLLRLPCGRTSYFPARPPWSPFELSTTGLGFDTATGEHKVVRLFKKRNWDHTCEVYTPGRAPGGWRPCVGRVPACAANFVPALPPVFVDGYLYWLLPPAGRREEPTHRILSFSVGAEQFGWVHVPTGLSTMMCHLANLDGLLCAVVDNRLFGDVYALFTWSGRSSASASWSVRCSINLRSLPQQVSDELGEERVVVPLCSAAGGKVLLATGRHKVFAYDAESNTVERVFRMQEFVDVPDDALTARLLLGVGLHEERIADVRHGAGGERRLDVKLGRCDNVVAKREVPADIKYDDDGKMTVFFKHLAELGPPHLNM</sequence>
<dbReference type="GeneID" id="102715584"/>
<accession>J3M3E2</accession>
<name>J3M3E2_ORYBR</name>
<dbReference type="PANTHER" id="PTHR31672:SF2">
    <property type="entry name" value="F-BOX DOMAIN-CONTAINING PROTEIN"/>
    <property type="match status" value="1"/>
</dbReference>
<reference evidence="2" key="1">
    <citation type="journal article" date="2013" name="Nat. Commun.">
        <title>Whole-genome sequencing of Oryza brachyantha reveals mechanisms underlying Oryza genome evolution.</title>
        <authorList>
            <person name="Chen J."/>
            <person name="Huang Q."/>
            <person name="Gao D."/>
            <person name="Wang J."/>
            <person name="Lang Y."/>
            <person name="Liu T."/>
            <person name="Li B."/>
            <person name="Bai Z."/>
            <person name="Luis Goicoechea J."/>
            <person name="Liang C."/>
            <person name="Chen C."/>
            <person name="Zhang W."/>
            <person name="Sun S."/>
            <person name="Liao Y."/>
            <person name="Zhang X."/>
            <person name="Yang L."/>
            <person name="Song C."/>
            <person name="Wang M."/>
            <person name="Shi J."/>
            <person name="Liu G."/>
            <person name="Liu J."/>
            <person name="Zhou H."/>
            <person name="Zhou W."/>
            <person name="Yu Q."/>
            <person name="An N."/>
            <person name="Chen Y."/>
            <person name="Cai Q."/>
            <person name="Wang B."/>
            <person name="Liu B."/>
            <person name="Min J."/>
            <person name="Huang Y."/>
            <person name="Wu H."/>
            <person name="Li Z."/>
            <person name="Zhang Y."/>
            <person name="Yin Y."/>
            <person name="Song W."/>
            <person name="Jiang J."/>
            <person name="Jackson S.A."/>
            <person name="Wing R.A."/>
            <person name="Wang J."/>
            <person name="Chen M."/>
        </authorList>
    </citation>
    <scope>NUCLEOTIDE SEQUENCE [LARGE SCALE GENOMIC DNA]</scope>
    <source>
        <strain evidence="2">cv. IRGC 101232</strain>
    </source>
</reference>
<dbReference type="AlphaFoldDB" id="J3M3E2"/>
<proteinExistence type="predicted"/>